<dbReference type="InterPro" id="IPR013538">
    <property type="entry name" value="ASHA1/2-like_C"/>
</dbReference>
<gene>
    <name evidence="3" type="ordered locus">Namu_2847</name>
</gene>
<evidence type="ECO:0000313" key="4">
    <source>
        <dbReference type="Proteomes" id="UP000002218"/>
    </source>
</evidence>
<accession>C8X9N3</accession>
<evidence type="ECO:0000313" key="3">
    <source>
        <dbReference type="EMBL" id="ACV79191.1"/>
    </source>
</evidence>
<dbReference type="AlphaFoldDB" id="C8X9N3"/>
<dbReference type="Gene3D" id="3.30.530.20">
    <property type="match status" value="1"/>
</dbReference>
<name>C8X9N3_NAKMY</name>
<reference evidence="4" key="1">
    <citation type="submission" date="2009-09" db="EMBL/GenBank/DDBJ databases">
        <title>The complete genome of Nakamurella multipartita DSM 44233.</title>
        <authorList>
            <consortium name="US DOE Joint Genome Institute (JGI-PGF)"/>
            <person name="Lucas S."/>
            <person name="Copeland A."/>
            <person name="Lapidus A."/>
            <person name="Glavina del Rio T."/>
            <person name="Dalin E."/>
            <person name="Tice H."/>
            <person name="Bruce D."/>
            <person name="Goodwin L."/>
            <person name="Pitluck S."/>
            <person name="Kyrpides N."/>
            <person name="Mavromatis K."/>
            <person name="Ivanova N."/>
            <person name="Ovchinnikova G."/>
            <person name="Sims D."/>
            <person name="Meincke L."/>
            <person name="Brettin T."/>
            <person name="Detter J.C."/>
            <person name="Han C."/>
            <person name="Larimer F."/>
            <person name="Land M."/>
            <person name="Hauser L."/>
            <person name="Markowitz V."/>
            <person name="Cheng J.-F."/>
            <person name="Hugenholtz P."/>
            <person name="Woyke T."/>
            <person name="Wu D."/>
            <person name="Klenk H.-P."/>
            <person name="Eisen J.A."/>
        </authorList>
    </citation>
    <scope>NUCLEOTIDE SEQUENCE [LARGE SCALE GENOMIC DNA]</scope>
    <source>
        <strain evidence="4">ATCC 700099 / DSM 44233 / CIP 104796 / JCM 9543 / NBRC 105858 / Y-104</strain>
    </source>
</reference>
<dbReference type="RefSeq" id="WP_015748070.1">
    <property type="nucleotide sequence ID" value="NC_013235.1"/>
</dbReference>
<evidence type="ECO:0000256" key="1">
    <source>
        <dbReference type="ARBA" id="ARBA00006817"/>
    </source>
</evidence>
<organism evidence="3 4">
    <name type="scientific">Nakamurella multipartita (strain ATCC 700099 / DSM 44233 / CIP 104796 / JCM 9543 / NBRC 105858 / Y-104)</name>
    <name type="common">Microsphaera multipartita</name>
    <dbReference type="NCBI Taxonomy" id="479431"/>
    <lineage>
        <taxon>Bacteria</taxon>
        <taxon>Bacillati</taxon>
        <taxon>Actinomycetota</taxon>
        <taxon>Actinomycetes</taxon>
        <taxon>Nakamurellales</taxon>
        <taxon>Nakamurellaceae</taxon>
        <taxon>Nakamurella</taxon>
    </lineage>
</organism>
<dbReference type="InterPro" id="IPR023393">
    <property type="entry name" value="START-like_dom_sf"/>
</dbReference>
<sequence length="152" mass="17091">MEHERIEREIFIEASPEIVFDVLSSPEHLRQWWPDDAEYEPTPGSNGRIVFGDADAGGATGFAVMDAQPPRLFSFRWTQPVGTAAEVGNSLLVTFELTPTTGGTRLRMTETGFRDMSWDAATLETQYAEHQHGWDYFLPRLAPYVARLAARS</sequence>
<dbReference type="KEGG" id="nml:Namu_2847"/>
<evidence type="ECO:0000259" key="2">
    <source>
        <dbReference type="Pfam" id="PF08327"/>
    </source>
</evidence>
<protein>
    <submittedName>
        <fullName evidence="3">Activator of Hsp90 ATPase 1 family protein</fullName>
    </submittedName>
</protein>
<reference evidence="3 4" key="2">
    <citation type="journal article" date="2010" name="Stand. Genomic Sci.">
        <title>Complete genome sequence of Nakamurella multipartita type strain (Y-104).</title>
        <authorList>
            <person name="Tice H."/>
            <person name="Mayilraj S."/>
            <person name="Sims D."/>
            <person name="Lapidus A."/>
            <person name="Nolan M."/>
            <person name="Lucas S."/>
            <person name="Glavina Del Rio T."/>
            <person name="Copeland A."/>
            <person name="Cheng J.F."/>
            <person name="Meincke L."/>
            <person name="Bruce D."/>
            <person name="Goodwin L."/>
            <person name="Pitluck S."/>
            <person name="Ivanova N."/>
            <person name="Mavromatis K."/>
            <person name="Ovchinnikova G."/>
            <person name="Pati A."/>
            <person name="Chen A."/>
            <person name="Palaniappan K."/>
            <person name="Land M."/>
            <person name="Hauser L."/>
            <person name="Chang Y.J."/>
            <person name="Jeffries C.D."/>
            <person name="Detter J.C."/>
            <person name="Brettin T."/>
            <person name="Rohde M."/>
            <person name="Goker M."/>
            <person name="Bristow J."/>
            <person name="Eisen J.A."/>
            <person name="Markowitz V."/>
            <person name="Hugenholtz P."/>
            <person name="Kyrpides N.C."/>
            <person name="Klenk H.P."/>
            <person name="Chen F."/>
        </authorList>
    </citation>
    <scope>NUCLEOTIDE SEQUENCE [LARGE SCALE GENOMIC DNA]</scope>
    <source>
        <strain evidence="4">ATCC 700099 / DSM 44233 / CIP 104796 / JCM 9543 / NBRC 105858 / Y-104</strain>
    </source>
</reference>
<keyword evidence="4" id="KW-1185">Reference proteome</keyword>
<dbReference type="Pfam" id="PF08327">
    <property type="entry name" value="AHSA1"/>
    <property type="match status" value="1"/>
</dbReference>
<dbReference type="CDD" id="cd08898">
    <property type="entry name" value="SRPBCC_CalC_Aha1-like_5"/>
    <property type="match status" value="1"/>
</dbReference>
<proteinExistence type="inferred from homology"/>
<dbReference type="OrthoDB" id="9803476at2"/>
<dbReference type="STRING" id="479431.Namu_2847"/>
<comment type="similarity">
    <text evidence="1">Belongs to the AHA1 family.</text>
</comment>
<dbReference type="Proteomes" id="UP000002218">
    <property type="component" value="Chromosome"/>
</dbReference>
<feature type="domain" description="Activator of Hsp90 ATPase homologue 1/2-like C-terminal" evidence="2">
    <location>
        <begin position="14"/>
        <end position="145"/>
    </location>
</feature>
<dbReference type="SUPFAM" id="SSF55961">
    <property type="entry name" value="Bet v1-like"/>
    <property type="match status" value="1"/>
</dbReference>
<dbReference type="eggNOG" id="COG3832">
    <property type="taxonomic scope" value="Bacteria"/>
</dbReference>
<dbReference type="HOGENOM" id="CLU_108923_2_1_11"/>
<dbReference type="EMBL" id="CP001737">
    <property type="protein sequence ID" value="ACV79191.1"/>
    <property type="molecule type" value="Genomic_DNA"/>
</dbReference>
<dbReference type="InParanoid" id="C8X9N3"/>